<dbReference type="Proteomes" id="UP000694569">
    <property type="component" value="Unplaced"/>
</dbReference>
<dbReference type="InterPro" id="IPR036179">
    <property type="entry name" value="Ig-like_dom_sf"/>
</dbReference>
<dbReference type="AlphaFoldDB" id="A0A8C5MCL2"/>
<evidence type="ECO:0000313" key="17">
    <source>
        <dbReference type="Proteomes" id="UP000694569"/>
    </source>
</evidence>
<dbReference type="PRINTS" id="PR00249">
    <property type="entry name" value="GPCRSECRETIN"/>
</dbReference>
<evidence type="ECO:0000256" key="10">
    <source>
        <dbReference type="ARBA" id="ARBA00023224"/>
    </source>
</evidence>
<evidence type="ECO:0000256" key="6">
    <source>
        <dbReference type="ARBA" id="ARBA00023136"/>
    </source>
</evidence>
<keyword evidence="9" id="KW-0325">Glycoprotein</keyword>
<evidence type="ECO:0000256" key="7">
    <source>
        <dbReference type="ARBA" id="ARBA00023157"/>
    </source>
</evidence>
<comment type="subcellular location">
    <subcellularLocation>
        <location evidence="1">Membrane</location>
        <topology evidence="1">Multi-pass membrane protein</topology>
    </subcellularLocation>
</comment>
<dbReference type="InterPro" id="IPR013783">
    <property type="entry name" value="Ig-like_fold"/>
</dbReference>
<dbReference type="InterPro" id="IPR017981">
    <property type="entry name" value="GPCR_2-like_7TM"/>
</dbReference>
<dbReference type="PROSITE" id="PS50261">
    <property type="entry name" value="G_PROTEIN_RECEP_F2_4"/>
    <property type="match status" value="1"/>
</dbReference>
<name>A0A8C5MCL2_9ANUR</name>
<dbReference type="Gene3D" id="2.60.40.10">
    <property type="entry name" value="Immunoglobulins"/>
    <property type="match status" value="1"/>
</dbReference>
<feature type="transmembrane region" description="Helical" evidence="11">
    <location>
        <begin position="725"/>
        <end position="749"/>
    </location>
</feature>
<feature type="transmembrane region" description="Helical" evidence="11">
    <location>
        <begin position="573"/>
        <end position="595"/>
    </location>
</feature>
<sequence length="861" mass="94451">MVVAGPISSRQLTENNLASEQTIPNVISSHISTSGINSIQTKSLTVKYWDTFQLNCQINDSVTGMKWSLVNGNLSQEIYGGGGNVQVSNVFLATSAISTLSIYMADQWWKGTYICQFFNDSVVHEATSQVNVTLLPTEILRNPIQKSISPTDTTQLVLECCVAFDGETYNVTWVYDNITQIAQTGRRTDLACYTLVPPLPTNDTNYTCAFTNTAKQKKEISISVTVIKATDTFCSIKLNKGVTWNVTKAGVKAVTTCPSGKTGNLTRACSLSGVWLNVEDNCINQLLQSALENAQTLDQGLGNSQVVVPDIIQQLASSNVSIITNTAEVSTIVNILQIISKVSVNANSSFGSNVITNFLSIASNLTDANYSAFWKQDTSPLASHVLQLVERFNMLLHTDNGTIDIALPNIHLKGNSYLKGSVVDAYEKMFDLDLDVSMSIGKQAISSLLDHNNVTITSIVLKTIGNLLPSNASLNNISLLNSIVQSTCIKLEDSGYFSSDIDMTFEMNTTDDKYTQHCVFWDFSAPNAGGSWSDVGCTTKVKHNKTYCNCNHLTSFAVLMSVNVVKLASIEEITLAGLGVSVLSLLICICIEGYVWKKVVRSNISYFRHFSLVNIALSLMAADACFLTAAFPSVTAYINICLAITFLNHFFYLSLFFWTFCQSLMLLHQLLFVFHHLRKRVYVSFAFFMGYFIPATIAGSTFLYFKPRGMYMNEDVCWLNPDTGALYTFAVPAGSVIVFNFITLIVVISKLSRPAVSDGSHLGDRETAKNIVKAIVVLTPVFGLTWSFGFALLSDLDHLSRQVFTYAFSAMNAFQGFFILLTCLTERKVREVLSNKTSSTTSSATTLKSISEVPSKAASSM</sequence>
<evidence type="ECO:0000256" key="2">
    <source>
        <dbReference type="ARBA" id="ARBA00007343"/>
    </source>
</evidence>
<keyword evidence="17" id="KW-1185">Reference proteome</keyword>
<dbReference type="SUPFAM" id="SSF111418">
    <property type="entry name" value="Hormone receptor domain"/>
    <property type="match status" value="1"/>
</dbReference>
<dbReference type="GO" id="GO:0007189">
    <property type="term" value="P:adenylate cyclase-activating G protein-coupled receptor signaling pathway"/>
    <property type="evidence" value="ECO:0007669"/>
    <property type="project" value="TreeGrafter"/>
</dbReference>
<organism evidence="16 17">
    <name type="scientific">Leptobrachium leishanense</name>
    <name type="common">Leishan spiny toad</name>
    <dbReference type="NCBI Taxonomy" id="445787"/>
    <lineage>
        <taxon>Eukaryota</taxon>
        <taxon>Metazoa</taxon>
        <taxon>Chordata</taxon>
        <taxon>Craniata</taxon>
        <taxon>Vertebrata</taxon>
        <taxon>Euteleostomi</taxon>
        <taxon>Amphibia</taxon>
        <taxon>Batrachia</taxon>
        <taxon>Anura</taxon>
        <taxon>Pelobatoidea</taxon>
        <taxon>Megophryidae</taxon>
        <taxon>Leptobrachium</taxon>
    </lineage>
</organism>
<reference evidence="16" key="1">
    <citation type="submission" date="2025-08" db="UniProtKB">
        <authorList>
            <consortium name="Ensembl"/>
        </authorList>
    </citation>
    <scope>IDENTIFICATION</scope>
</reference>
<keyword evidence="8" id="KW-0675">Receptor</keyword>
<proteinExistence type="inferred from homology"/>
<evidence type="ECO:0000259" key="14">
    <source>
        <dbReference type="PROSITE" id="PS50261"/>
    </source>
</evidence>
<dbReference type="PANTHER" id="PTHR45813">
    <property type="entry name" value="IG-LIKE DOMAIN-CONTAINING PROTEIN"/>
    <property type="match status" value="1"/>
</dbReference>
<feature type="transmembrane region" description="Helical" evidence="11">
    <location>
        <begin position="770"/>
        <end position="791"/>
    </location>
</feature>
<evidence type="ECO:0000259" key="13">
    <source>
        <dbReference type="PROSITE" id="PS50227"/>
    </source>
</evidence>
<evidence type="ECO:0000259" key="15">
    <source>
        <dbReference type="PROSITE" id="PS50835"/>
    </source>
</evidence>
<feature type="domain" description="G-protein coupled receptors family 2 profile 1" evidence="13">
    <location>
        <begin position="207"/>
        <end position="275"/>
    </location>
</feature>
<dbReference type="GO" id="GO:0007166">
    <property type="term" value="P:cell surface receptor signaling pathway"/>
    <property type="evidence" value="ECO:0007669"/>
    <property type="project" value="InterPro"/>
</dbReference>
<evidence type="ECO:0000256" key="8">
    <source>
        <dbReference type="ARBA" id="ARBA00023170"/>
    </source>
</evidence>
<dbReference type="GeneTree" id="ENSGT00940000161541"/>
<dbReference type="InterPro" id="IPR056274">
    <property type="entry name" value="Ig_ADGRF3"/>
</dbReference>
<dbReference type="PROSITE" id="PS50221">
    <property type="entry name" value="GAIN_B"/>
    <property type="match status" value="1"/>
</dbReference>
<reference evidence="16" key="2">
    <citation type="submission" date="2025-09" db="UniProtKB">
        <authorList>
            <consortium name="Ensembl"/>
        </authorList>
    </citation>
    <scope>IDENTIFICATION</scope>
</reference>
<dbReference type="Gene3D" id="2.60.220.50">
    <property type="match status" value="1"/>
</dbReference>
<evidence type="ECO:0000256" key="5">
    <source>
        <dbReference type="ARBA" id="ARBA00023040"/>
    </source>
</evidence>
<comment type="similarity">
    <text evidence="2">Belongs to the G-protein coupled receptor 2 family. Adhesion G-protein coupled receptor (ADGR) subfamily.</text>
</comment>
<feature type="domain" description="Ig-like" evidence="15">
    <location>
        <begin position="24"/>
        <end position="133"/>
    </location>
</feature>
<evidence type="ECO:0000256" key="3">
    <source>
        <dbReference type="ARBA" id="ARBA00022692"/>
    </source>
</evidence>
<dbReference type="OrthoDB" id="10040049at2759"/>
<dbReference type="GO" id="GO:0016020">
    <property type="term" value="C:membrane"/>
    <property type="evidence" value="ECO:0007669"/>
    <property type="project" value="UniProtKB-SubCell"/>
</dbReference>
<dbReference type="InterPro" id="IPR057244">
    <property type="entry name" value="GAIN_B"/>
</dbReference>
<dbReference type="Gene3D" id="4.10.1240.10">
    <property type="entry name" value="GPCR, family 2, extracellular hormone receptor domain"/>
    <property type="match status" value="1"/>
</dbReference>
<feature type="domain" description="G-protein coupled receptors family 2 profile 2" evidence="14">
    <location>
        <begin position="570"/>
        <end position="827"/>
    </location>
</feature>
<keyword evidence="7" id="KW-1015">Disulfide bond</keyword>
<dbReference type="Pfam" id="PF24528">
    <property type="entry name" value="Ig_ADGRF3"/>
    <property type="match status" value="1"/>
</dbReference>
<dbReference type="SUPFAM" id="SSF48726">
    <property type="entry name" value="Immunoglobulin"/>
    <property type="match status" value="1"/>
</dbReference>
<dbReference type="PROSITE" id="PS50227">
    <property type="entry name" value="G_PROTEIN_RECEP_F2_3"/>
    <property type="match status" value="1"/>
</dbReference>
<dbReference type="Gene3D" id="1.20.1070.10">
    <property type="entry name" value="Rhodopsin 7-helix transmembrane proteins"/>
    <property type="match status" value="1"/>
</dbReference>
<evidence type="ECO:0000256" key="1">
    <source>
        <dbReference type="ARBA" id="ARBA00004141"/>
    </source>
</evidence>
<dbReference type="FunFam" id="1.20.1070.10:FF:000058">
    <property type="entry name" value="Adhesion G protein-coupled receptor F5"/>
    <property type="match status" value="1"/>
</dbReference>
<dbReference type="InterPro" id="IPR051587">
    <property type="entry name" value="Adhesion_GPCR"/>
</dbReference>
<feature type="transmembrane region" description="Helical" evidence="11">
    <location>
        <begin position="803"/>
        <end position="824"/>
    </location>
</feature>
<evidence type="ECO:0000256" key="9">
    <source>
        <dbReference type="ARBA" id="ARBA00023180"/>
    </source>
</evidence>
<dbReference type="InterPro" id="IPR007110">
    <property type="entry name" value="Ig-like_dom"/>
</dbReference>
<feature type="transmembrane region" description="Helical" evidence="11">
    <location>
        <begin position="637"/>
        <end position="660"/>
    </location>
</feature>
<dbReference type="InterPro" id="IPR046338">
    <property type="entry name" value="GAIN_dom_sf"/>
</dbReference>
<keyword evidence="10" id="KW-0807">Transducer</keyword>
<accession>A0A8C5MCL2</accession>
<dbReference type="Pfam" id="PF01825">
    <property type="entry name" value="GPS"/>
    <property type="match status" value="1"/>
</dbReference>
<dbReference type="Ensembl" id="ENSLLET00000012374.1">
    <property type="protein sequence ID" value="ENSLLEP00000011900.1"/>
    <property type="gene ID" value="ENSLLEG00000007576.1"/>
</dbReference>
<keyword evidence="4 11" id="KW-1133">Transmembrane helix</keyword>
<dbReference type="InterPro" id="IPR036445">
    <property type="entry name" value="GPCR_2_extracell_dom_sf"/>
</dbReference>
<dbReference type="SMART" id="SM00303">
    <property type="entry name" value="GPS"/>
    <property type="match status" value="1"/>
</dbReference>
<dbReference type="SMART" id="SM00008">
    <property type="entry name" value="HormR"/>
    <property type="match status" value="1"/>
</dbReference>
<feature type="transmembrane region" description="Helical" evidence="11">
    <location>
        <begin position="681"/>
        <end position="705"/>
    </location>
</feature>
<dbReference type="GO" id="GO:0004930">
    <property type="term" value="F:G protein-coupled receptor activity"/>
    <property type="evidence" value="ECO:0007669"/>
    <property type="project" value="UniProtKB-KW"/>
</dbReference>
<feature type="domain" description="Ig-like" evidence="15">
    <location>
        <begin position="136"/>
        <end position="221"/>
    </location>
</feature>
<evidence type="ECO:0000256" key="11">
    <source>
        <dbReference type="SAM" id="Phobius"/>
    </source>
</evidence>
<feature type="domain" description="GAIN-B" evidence="12">
    <location>
        <begin position="416"/>
        <end position="566"/>
    </location>
</feature>
<dbReference type="InterPro" id="IPR000203">
    <property type="entry name" value="GPS"/>
</dbReference>
<dbReference type="Pfam" id="PF00002">
    <property type="entry name" value="7tm_2"/>
    <property type="match status" value="1"/>
</dbReference>
<dbReference type="PANTHER" id="PTHR45813:SF10">
    <property type="entry name" value="ADHESION G-PROTEIN COUPLED RECEPTOR F3"/>
    <property type="match status" value="1"/>
</dbReference>
<evidence type="ECO:0000313" key="16">
    <source>
        <dbReference type="Ensembl" id="ENSLLEP00000011900.1"/>
    </source>
</evidence>
<dbReference type="InterPro" id="IPR000832">
    <property type="entry name" value="GPCR_2_secretin-like"/>
</dbReference>
<evidence type="ECO:0000256" key="4">
    <source>
        <dbReference type="ARBA" id="ARBA00022989"/>
    </source>
</evidence>
<keyword evidence="3 11" id="KW-0812">Transmembrane</keyword>
<protein>
    <submittedName>
        <fullName evidence="16">Uncharacterized protein</fullName>
    </submittedName>
</protein>
<keyword evidence="6 11" id="KW-0472">Membrane</keyword>
<evidence type="ECO:0000259" key="12">
    <source>
        <dbReference type="PROSITE" id="PS50221"/>
    </source>
</evidence>
<dbReference type="InterPro" id="IPR001879">
    <property type="entry name" value="GPCR_2_extracellular_dom"/>
</dbReference>
<dbReference type="PROSITE" id="PS50835">
    <property type="entry name" value="IG_LIKE"/>
    <property type="match status" value="2"/>
</dbReference>
<feature type="transmembrane region" description="Helical" evidence="11">
    <location>
        <begin position="607"/>
        <end position="631"/>
    </location>
</feature>
<keyword evidence="5" id="KW-0297">G-protein coupled receptor</keyword>